<evidence type="ECO:0000313" key="3">
    <source>
        <dbReference type="EMBL" id="MET3662401.1"/>
    </source>
</evidence>
<dbReference type="Proteomes" id="UP001549143">
    <property type="component" value="Unassembled WGS sequence"/>
</dbReference>
<evidence type="ECO:0000313" key="4">
    <source>
        <dbReference type="Proteomes" id="UP001549143"/>
    </source>
</evidence>
<comment type="caution">
    <text evidence="3">The sequence shown here is derived from an EMBL/GenBank/DDBJ whole genome shotgun (WGS) entry which is preliminary data.</text>
</comment>
<feature type="domain" description="FecR protein" evidence="2">
    <location>
        <begin position="106"/>
        <end position="197"/>
    </location>
</feature>
<accession>A0ABV2KMU0</accession>
<dbReference type="PROSITE" id="PS51318">
    <property type="entry name" value="TAT"/>
    <property type="match status" value="1"/>
</dbReference>
<keyword evidence="1" id="KW-1133">Transmembrane helix</keyword>
<protein>
    <submittedName>
        <fullName evidence="3">Transmembrane sensor</fullName>
    </submittedName>
</protein>
<dbReference type="PANTHER" id="PTHR30273:SF2">
    <property type="entry name" value="PROTEIN FECR"/>
    <property type="match status" value="1"/>
</dbReference>
<dbReference type="InterPro" id="IPR012373">
    <property type="entry name" value="Ferrdict_sens_TM"/>
</dbReference>
<dbReference type="Pfam" id="PF04773">
    <property type="entry name" value="FecR"/>
    <property type="match status" value="1"/>
</dbReference>
<evidence type="ECO:0000256" key="1">
    <source>
        <dbReference type="SAM" id="Phobius"/>
    </source>
</evidence>
<dbReference type="EMBL" id="JBEPMN010000011">
    <property type="protein sequence ID" value="MET3662401.1"/>
    <property type="molecule type" value="Genomic_DNA"/>
</dbReference>
<dbReference type="InterPro" id="IPR006860">
    <property type="entry name" value="FecR"/>
</dbReference>
<proteinExistence type="predicted"/>
<dbReference type="PANTHER" id="PTHR30273">
    <property type="entry name" value="PERIPLASMIC SIGNAL SENSOR AND SIGMA FACTOR ACTIVATOR FECR-RELATED"/>
    <property type="match status" value="1"/>
</dbReference>
<gene>
    <name evidence="3" type="ORF">ABID44_002739</name>
</gene>
<sequence length="316" mass="33674">MDENPGEPDRLVSEAIDIVMRMQNDPANPVPFEMARAWRARSGRHEEIWLRVSRIHGASGQLLAQRRTARKRVTRRNVLGAMMAAGGVAVAGSIFVPGALMRAHADHTTGVGEIRRIDLPDGSVATLGPRSALALTMSRDEHRIDLLTGMCFFDVTRDQNRVLTVACEGVSATAFGASFDMSSDAGVVTMTVADGAVGLAVPGRSGVAALRLEASEWAACDISSGSLSRGVRRDGQVASWRDLAIVADREQVSTLVARISRWLPGKVVTANPAIGAQRVSGLFDLQDPFAALQAVVHPTGARVRRLPSGLTVISPI</sequence>
<dbReference type="RefSeq" id="WP_354152254.1">
    <property type="nucleotide sequence ID" value="NZ_JBEPMN010000011.1"/>
</dbReference>
<feature type="transmembrane region" description="Helical" evidence="1">
    <location>
        <begin position="78"/>
        <end position="100"/>
    </location>
</feature>
<keyword evidence="1" id="KW-0472">Membrane</keyword>
<evidence type="ECO:0000259" key="2">
    <source>
        <dbReference type="Pfam" id="PF04773"/>
    </source>
</evidence>
<keyword evidence="4" id="KW-1185">Reference proteome</keyword>
<dbReference type="PIRSF" id="PIRSF018266">
    <property type="entry name" value="FecR"/>
    <property type="match status" value="1"/>
</dbReference>
<dbReference type="InterPro" id="IPR006311">
    <property type="entry name" value="TAT_signal"/>
</dbReference>
<dbReference type="Gene3D" id="2.60.120.1440">
    <property type="match status" value="1"/>
</dbReference>
<name>A0ABV2KMU0_9HYPH</name>
<reference evidence="3 4" key="1">
    <citation type="submission" date="2024-06" db="EMBL/GenBank/DDBJ databases">
        <title>Genomic Encyclopedia of Type Strains, Phase IV (KMG-IV): sequencing the most valuable type-strain genomes for metagenomic binning, comparative biology and taxonomic classification.</title>
        <authorList>
            <person name="Goeker M."/>
        </authorList>
    </citation>
    <scope>NUCLEOTIDE SEQUENCE [LARGE SCALE GENOMIC DNA]</scope>
    <source>
        <strain evidence="3 4">DSM 19730</strain>
    </source>
</reference>
<keyword evidence="1 3" id="KW-0812">Transmembrane</keyword>
<organism evidence="3 4">
    <name type="scientific">Aquamicrobium ahrensii</name>
    <dbReference type="NCBI Taxonomy" id="469551"/>
    <lineage>
        <taxon>Bacteria</taxon>
        <taxon>Pseudomonadati</taxon>
        <taxon>Pseudomonadota</taxon>
        <taxon>Alphaproteobacteria</taxon>
        <taxon>Hyphomicrobiales</taxon>
        <taxon>Phyllobacteriaceae</taxon>
        <taxon>Aquamicrobium</taxon>
    </lineage>
</organism>